<evidence type="ECO:0000313" key="8">
    <source>
        <dbReference type="EMBL" id="AHY04300.1"/>
    </source>
</evidence>
<dbReference type="GO" id="GO:0003735">
    <property type="term" value="F:structural constituent of ribosome"/>
    <property type="evidence" value="ECO:0007669"/>
    <property type="project" value="InterPro"/>
</dbReference>
<dbReference type="Pfam" id="PF00829">
    <property type="entry name" value="Ribosomal_L21p"/>
    <property type="match status" value="1"/>
</dbReference>
<keyword evidence="2 8" id="KW-0934">Plastid</keyword>
<evidence type="ECO:0000256" key="7">
    <source>
        <dbReference type="HAMAP-Rule" id="MF_01363"/>
    </source>
</evidence>
<reference evidence="8" key="1">
    <citation type="journal article" date="2014" name="BMC Genomics">
        <title>The mitochondrial and chloroplast genomes of the haptophyte Chrysochromulina tobin contain unique repeat structures and gene profiles.</title>
        <authorList>
            <person name="Hovde B.T."/>
            <person name="Starkenburg S.R."/>
            <person name="Hunsperger H.M."/>
            <person name="Mercer L.D."/>
            <person name="Deodato C.R."/>
            <person name="Jha R.K."/>
            <person name="Chertkov O."/>
            <person name="Monnat R.J.Jr."/>
            <person name="Cattolico R.A."/>
        </authorList>
    </citation>
    <scope>NUCLEOTIDE SEQUENCE</scope>
    <source>
        <strain evidence="8">CCMP291</strain>
    </source>
</reference>
<accession>A0A075DWR3</accession>
<reference evidence="8" key="2">
    <citation type="submission" date="2016-02" db="EMBL/GenBank/DDBJ databases">
        <authorList>
            <person name="Wen L."/>
            <person name="He K."/>
            <person name="Yang H."/>
        </authorList>
    </citation>
    <scope>NUCLEOTIDE SEQUENCE</scope>
    <source>
        <strain evidence="8">CCMP291</strain>
    </source>
</reference>
<dbReference type="PANTHER" id="PTHR21349:SF7">
    <property type="entry name" value="LARGE RIBOSOMAL SUBUNIT PROTEIN BL21C"/>
    <property type="match status" value="1"/>
</dbReference>
<organism evidence="8">
    <name type="scientific">Chrysochromulina tobinii</name>
    <dbReference type="NCBI Taxonomy" id="1460289"/>
    <lineage>
        <taxon>Eukaryota</taxon>
        <taxon>Haptista</taxon>
        <taxon>Haptophyta</taxon>
        <taxon>Prymnesiophyceae</taxon>
        <taxon>Prymnesiales</taxon>
        <taxon>Chrysochromulinaceae</taxon>
        <taxon>Chrysochromulina</taxon>
    </lineage>
</organism>
<evidence type="ECO:0000256" key="6">
    <source>
        <dbReference type="ARBA" id="ARBA00023274"/>
    </source>
</evidence>
<protein>
    <recommendedName>
        <fullName evidence="7">Large ribosomal subunit protein bL21c</fullName>
    </recommendedName>
</protein>
<gene>
    <name evidence="7 8" type="primary">rpl21</name>
    <name evidence="8" type="ORF">ChtoCp_00001</name>
</gene>
<proteinExistence type="inferred from homology"/>
<dbReference type="GO" id="GO:0009507">
    <property type="term" value="C:chloroplast"/>
    <property type="evidence" value="ECO:0007669"/>
    <property type="project" value="UniProtKB-SubCell"/>
</dbReference>
<comment type="function">
    <text evidence="7">This protein binds to 23S rRNA.</text>
</comment>
<comment type="subunit">
    <text evidence="7">Part of the 50S ribosomal subunit.</text>
</comment>
<dbReference type="SUPFAM" id="SSF141091">
    <property type="entry name" value="L21p-like"/>
    <property type="match status" value="1"/>
</dbReference>
<keyword evidence="5 7" id="KW-0689">Ribosomal protein</keyword>
<evidence type="ECO:0000256" key="5">
    <source>
        <dbReference type="ARBA" id="ARBA00022980"/>
    </source>
</evidence>
<dbReference type="HAMAP" id="MF_01363">
    <property type="entry name" value="Ribosomal_bL21"/>
    <property type="match status" value="1"/>
</dbReference>
<dbReference type="InterPro" id="IPR028909">
    <property type="entry name" value="bL21-like"/>
</dbReference>
<evidence type="ECO:0000256" key="4">
    <source>
        <dbReference type="ARBA" id="ARBA00022884"/>
    </source>
</evidence>
<comment type="subcellular location">
    <subcellularLocation>
        <location evidence="7">Plastid</location>
        <location evidence="7">Chloroplast</location>
    </subcellularLocation>
</comment>
<keyword evidence="6 7" id="KW-0687">Ribonucleoprotein</keyword>
<evidence type="ECO:0000256" key="2">
    <source>
        <dbReference type="ARBA" id="ARBA00022640"/>
    </source>
</evidence>
<dbReference type="GO" id="GO:0019843">
    <property type="term" value="F:rRNA binding"/>
    <property type="evidence" value="ECO:0007669"/>
    <property type="project" value="UniProtKB-UniRule"/>
</dbReference>
<dbReference type="EMBL" id="KJ201907">
    <property type="protein sequence ID" value="AHY04300.1"/>
    <property type="molecule type" value="Genomic_DNA"/>
</dbReference>
<dbReference type="PANTHER" id="PTHR21349">
    <property type="entry name" value="50S RIBOSOMAL PROTEIN L21"/>
    <property type="match status" value="1"/>
</dbReference>
<keyword evidence="3 7" id="KW-0699">rRNA-binding</keyword>
<evidence type="ECO:0000256" key="1">
    <source>
        <dbReference type="ARBA" id="ARBA00008563"/>
    </source>
</evidence>
<dbReference type="GO" id="GO:0006412">
    <property type="term" value="P:translation"/>
    <property type="evidence" value="ECO:0007669"/>
    <property type="project" value="UniProtKB-UniRule"/>
</dbReference>
<name>A0A075DWR3_9EUKA</name>
<comment type="similarity">
    <text evidence="1 7">Belongs to the bacterial ribosomal protein bL21 family.</text>
</comment>
<geneLocation type="chloroplast" evidence="8"/>
<keyword evidence="4 7" id="KW-0694">RNA-binding</keyword>
<dbReference type="GO" id="GO:0005762">
    <property type="term" value="C:mitochondrial large ribosomal subunit"/>
    <property type="evidence" value="ECO:0007669"/>
    <property type="project" value="TreeGrafter"/>
</dbReference>
<dbReference type="InterPro" id="IPR036164">
    <property type="entry name" value="bL21-like_sf"/>
</dbReference>
<dbReference type="NCBIfam" id="TIGR00061">
    <property type="entry name" value="L21"/>
    <property type="match status" value="1"/>
</dbReference>
<keyword evidence="8" id="KW-0150">Chloroplast</keyword>
<sequence length="116" mass="13348">MTSYAIVQASGKQFWVEENKFYDFDKLPLDKGDKFNINQILLVNQQDSVSVGTPYLDSEFSVEATVLRHLSGPKVRVYKMRPKKKTRKTFGSRRSLTRVLINSIYKKADSSVSCFM</sequence>
<dbReference type="InterPro" id="IPR001787">
    <property type="entry name" value="Ribosomal_bL21"/>
</dbReference>
<evidence type="ECO:0000256" key="3">
    <source>
        <dbReference type="ARBA" id="ARBA00022730"/>
    </source>
</evidence>
<dbReference type="AlphaFoldDB" id="A0A075DWR3"/>